<dbReference type="Pfam" id="PF07394">
    <property type="entry name" value="DUF1501"/>
    <property type="match status" value="1"/>
</dbReference>
<keyword evidence="2" id="KW-1185">Reference proteome</keyword>
<dbReference type="PANTHER" id="PTHR43737">
    <property type="entry name" value="BLL7424 PROTEIN"/>
    <property type="match status" value="1"/>
</dbReference>
<accession>A0A926QHS1</accession>
<proteinExistence type="predicted"/>
<gene>
    <name evidence="1" type="ORF">ICC18_06695</name>
</gene>
<dbReference type="AlphaFoldDB" id="A0A926QHS1"/>
<protein>
    <submittedName>
        <fullName evidence="1">DUF1501 domain-containing protein</fullName>
    </submittedName>
</protein>
<dbReference type="InterPro" id="IPR010869">
    <property type="entry name" value="DUF1501"/>
</dbReference>
<dbReference type="RefSeq" id="WP_188173582.1">
    <property type="nucleotide sequence ID" value="NZ_JACVVD010000002.1"/>
</dbReference>
<dbReference type="PANTHER" id="PTHR43737:SF1">
    <property type="entry name" value="DUF1501 DOMAIN-CONTAINING PROTEIN"/>
    <property type="match status" value="1"/>
</dbReference>
<evidence type="ECO:0000313" key="2">
    <source>
        <dbReference type="Proteomes" id="UP000650466"/>
    </source>
</evidence>
<dbReference type="SUPFAM" id="SSF53649">
    <property type="entry name" value="Alkaline phosphatase-like"/>
    <property type="match status" value="1"/>
</dbReference>
<dbReference type="InterPro" id="IPR017850">
    <property type="entry name" value="Alkaline_phosphatase_core_sf"/>
</dbReference>
<comment type="caution">
    <text evidence="1">The sequence shown here is derived from an EMBL/GenBank/DDBJ whole genome shotgun (WGS) entry which is preliminary data.</text>
</comment>
<organism evidence="1 2">
    <name type="scientific">Paenibacillus sedimenti</name>
    <dbReference type="NCBI Taxonomy" id="2770274"/>
    <lineage>
        <taxon>Bacteria</taxon>
        <taxon>Bacillati</taxon>
        <taxon>Bacillota</taxon>
        <taxon>Bacilli</taxon>
        <taxon>Bacillales</taxon>
        <taxon>Paenibacillaceae</taxon>
        <taxon>Paenibacillus</taxon>
    </lineage>
</organism>
<name>A0A926QHS1_9BACL</name>
<sequence>MKLTRRQFLKKGTGLLATLSFGGAVFGTDADSLLFAESAVSKPAVKDPILVVVQLSGGNDGLNTLIPYGAGEYYDARPTLGYKQSQVLAIDNQLGFHPKLKEMHRLYKEGKMAIIQGVGYPNPNRSHFRSMDIWQTAEPEKQYISGWLGRYVDLSKLSTPLPAIQIGDKANKALYTQRYDVPVIQSLGQFRVFNPKQASDDNGKLTQILKDIYNAPVKPEFLRVAAQRGKSAFIYAEAIESMASKYQPQVTYPDSKFASRMQLIAKLISGKSGTRVYYAELGGFDDHANEWQQHNRTLSDLDGSLSAFYKDLQAQQMNNNVVVMVFSEFGRRLRENSSGGTDHGTAAPVFVLGGNVKGGLYGAYPSLSKLDNGDLKYSVDFRSIYYTLIDSWLKGDAQGTLFKSYEKIPFI</sequence>
<dbReference type="InterPro" id="IPR006311">
    <property type="entry name" value="TAT_signal"/>
</dbReference>
<reference evidence="1" key="1">
    <citation type="submission" date="2020-09" db="EMBL/GenBank/DDBJ databases">
        <title>Draft Genome Sequence of Paenibacillus sp. WST5.</title>
        <authorList>
            <person name="Bao Z."/>
        </authorList>
    </citation>
    <scope>NUCLEOTIDE SEQUENCE</scope>
    <source>
        <strain evidence="1">WST5</strain>
    </source>
</reference>
<dbReference type="PROSITE" id="PS51318">
    <property type="entry name" value="TAT"/>
    <property type="match status" value="1"/>
</dbReference>
<dbReference type="EMBL" id="JACVVD010000002">
    <property type="protein sequence ID" value="MBD0379795.1"/>
    <property type="molecule type" value="Genomic_DNA"/>
</dbReference>
<evidence type="ECO:0000313" key="1">
    <source>
        <dbReference type="EMBL" id="MBD0379795.1"/>
    </source>
</evidence>
<dbReference type="Proteomes" id="UP000650466">
    <property type="component" value="Unassembled WGS sequence"/>
</dbReference>